<comment type="similarity">
    <text evidence="1">Belongs to the peptidase C15 family.</text>
</comment>
<keyword evidence="2" id="KW-0645">Protease</keyword>
<keyword evidence="6" id="KW-1185">Reference proteome</keyword>
<evidence type="ECO:0000256" key="1">
    <source>
        <dbReference type="ARBA" id="ARBA00006641"/>
    </source>
</evidence>
<dbReference type="InterPro" id="IPR016125">
    <property type="entry name" value="Peptidase_C15-like"/>
</dbReference>
<dbReference type="PANTHER" id="PTHR23402">
    <property type="entry name" value="PROTEASE FAMILY C15 PYROGLUTAMYL-PEPTIDASE I-RELATED"/>
    <property type="match status" value="1"/>
</dbReference>
<proteinExistence type="inferred from homology"/>
<comment type="caution">
    <text evidence="5">The sequence shown here is derived from an EMBL/GenBank/DDBJ whole genome shotgun (WGS) entry which is preliminary data.</text>
</comment>
<evidence type="ECO:0000313" key="5">
    <source>
        <dbReference type="EMBL" id="CAL5219741.1"/>
    </source>
</evidence>
<keyword evidence="4" id="KW-0788">Thiol protease</keyword>
<protein>
    <submittedName>
        <fullName evidence="5">G1639 protein</fullName>
    </submittedName>
</protein>
<evidence type="ECO:0000313" key="6">
    <source>
        <dbReference type="Proteomes" id="UP001497392"/>
    </source>
</evidence>
<keyword evidence="3" id="KW-0378">Hydrolase</keyword>
<dbReference type="Gene3D" id="3.40.630.20">
    <property type="entry name" value="Peptidase C15, pyroglutamyl peptidase I-like"/>
    <property type="match status" value="1"/>
</dbReference>
<dbReference type="Proteomes" id="UP001497392">
    <property type="component" value="Unassembled WGS sequence"/>
</dbReference>
<evidence type="ECO:0000256" key="3">
    <source>
        <dbReference type="ARBA" id="ARBA00022801"/>
    </source>
</evidence>
<organism evidence="5 6">
    <name type="scientific">Coccomyxa viridis</name>
    <dbReference type="NCBI Taxonomy" id="1274662"/>
    <lineage>
        <taxon>Eukaryota</taxon>
        <taxon>Viridiplantae</taxon>
        <taxon>Chlorophyta</taxon>
        <taxon>core chlorophytes</taxon>
        <taxon>Trebouxiophyceae</taxon>
        <taxon>Trebouxiophyceae incertae sedis</taxon>
        <taxon>Coccomyxaceae</taxon>
        <taxon>Coccomyxa</taxon>
    </lineage>
</organism>
<evidence type="ECO:0000256" key="4">
    <source>
        <dbReference type="ARBA" id="ARBA00022807"/>
    </source>
</evidence>
<dbReference type="PANTHER" id="PTHR23402:SF1">
    <property type="entry name" value="PYROGLUTAMYL-PEPTIDASE I"/>
    <property type="match status" value="1"/>
</dbReference>
<dbReference type="SUPFAM" id="SSF53182">
    <property type="entry name" value="Pyrrolidone carboxyl peptidase (pyroglutamate aminopeptidase)"/>
    <property type="match status" value="1"/>
</dbReference>
<reference evidence="5 6" key="1">
    <citation type="submission" date="2024-06" db="EMBL/GenBank/DDBJ databases">
        <authorList>
            <person name="Kraege A."/>
            <person name="Thomma B."/>
        </authorList>
    </citation>
    <scope>NUCLEOTIDE SEQUENCE [LARGE SCALE GENOMIC DNA]</scope>
</reference>
<sequence length="247" mass="27006">MVHFVITGFGDFAGVHDNPTEYIAKNIEDFLHSRKSDEVKIYSCTPLKVSADAVRQWLVHKADDVHSDLSDTAEVIWVHFGVDVNATHFKVEARAKNEATFRVEDQGGWQPDHVPIDAQQPLNTYLCTDLPVSTIAVAAEHQEGEQVAISEDAGLFVCNYTFYKSLQQSQRNSKQKWHSLFVHVPPFEVLGPEQQLSMAAAVLDSIAAAVSPVRGLPVVLGQEAASPVGAGPGLGRKMLSCLSCCHT</sequence>
<accession>A0ABP1FLE1</accession>
<dbReference type="EMBL" id="CAXHTA020000002">
    <property type="protein sequence ID" value="CAL5219741.1"/>
    <property type="molecule type" value="Genomic_DNA"/>
</dbReference>
<name>A0ABP1FLE1_9CHLO</name>
<dbReference type="InterPro" id="IPR036440">
    <property type="entry name" value="Peptidase_C15-like_sf"/>
</dbReference>
<gene>
    <name evidence="5" type="primary">g1639</name>
    <name evidence="5" type="ORF">VP750_LOCUS1400</name>
</gene>
<dbReference type="Pfam" id="PF01470">
    <property type="entry name" value="Peptidase_C15"/>
    <property type="match status" value="1"/>
</dbReference>
<evidence type="ECO:0000256" key="2">
    <source>
        <dbReference type="ARBA" id="ARBA00022670"/>
    </source>
</evidence>